<comment type="caution">
    <text evidence="6">The sequence shown here is derived from an EMBL/GenBank/DDBJ whole genome shotgun (WGS) entry which is preliminary data.</text>
</comment>
<keyword evidence="1" id="KW-0547">Nucleotide-binding</keyword>
<protein>
    <submittedName>
        <fullName evidence="6">MoxR family ATPase</fullName>
    </submittedName>
</protein>
<feature type="domain" description="ChlI/MoxR AAA lid" evidence="5">
    <location>
        <begin position="258"/>
        <end position="326"/>
    </location>
</feature>
<reference evidence="6 7" key="1">
    <citation type="submission" date="2020-07" db="EMBL/GenBank/DDBJ databases">
        <authorList>
            <person name="Feng X."/>
        </authorList>
    </citation>
    <scope>NUCLEOTIDE SEQUENCE [LARGE SCALE GENOMIC DNA]</scope>
    <source>
        <strain evidence="6 7">JCM14086</strain>
    </source>
</reference>
<name>A0A7X1AZJ9_9BACT</name>
<dbReference type="GO" id="GO:0016887">
    <property type="term" value="F:ATP hydrolysis activity"/>
    <property type="evidence" value="ECO:0007669"/>
    <property type="project" value="InterPro"/>
</dbReference>
<dbReference type="PIRSF" id="PIRSF002849">
    <property type="entry name" value="AAA_ATPase_chaperone_MoxR_prd"/>
    <property type="match status" value="1"/>
</dbReference>
<evidence type="ECO:0000313" key="6">
    <source>
        <dbReference type="EMBL" id="MBC2602832.1"/>
    </source>
</evidence>
<dbReference type="InterPro" id="IPR050764">
    <property type="entry name" value="CbbQ/NirQ/NorQ/GpvN"/>
</dbReference>
<dbReference type="SUPFAM" id="SSF52540">
    <property type="entry name" value="P-loop containing nucleoside triphosphate hydrolases"/>
    <property type="match status" value="1"/>
</dbReference>
<dbReference type="InterPro" id="IPR027417">
    <property type="entry name" value="P-loop_NTPase"/>
</dbReference>
<dbReference type="CDD" id="cd00009">
    <property type="entry name" value="AAA"/>
    <property type="match status" value="1"/>
</dbReference>
<evidence type="ECO:0000259" key="4">
    <source>
        <dbReference type="Pfam" id="PF07726"/>
    </source>
</evidence>
<sequence>MDTSPQHHTVEADAHLFRERFEILRSEIHKFLIGQEEIVDFTLIAMIAGGHVLLEGVPGLGKTALVRTISQALHLNFQRIQFTPDLMPTDLIGTKILVEEQGGHPSFEFSPGPIFCNLLLGDEINRATPKTQSALLEAMQEKSVTIAGETRPLARPFFVLATQNPLEMEGTYPLPEAQLDRFFFNLKVPYPGEDDFTRILAATTEKETSSIDQVFGAKELLEMERFARSIPIADDLRREVVRLVMSTHPETDYACETVRQYVQYGASPRAGQACILAAKIQALLNERLHVSLEDILTVAPPVLRHRIILNFEAQADGKTSDSIISQLIEERRTARRKQS</sequence>
<accession>A0A7X1AZJ9</accession>
<dbReference type="GO" id="GO:0005524">
    <property type="term" value="F:ATP binding"/>
    <property type="evidence" value="ECO:0007669"/>
    <property type="project" value="UniProtKB-KW"/>
</dbReference>
<evidence type="ECO:0000256" key="3">
    <source>
        <dbReference type="ARBA" id="ARBA00061607"/>
    </source>
</evidence>
<dbReference type="Gene3D" id="3.40.50.300">
    <property type="entry name" value="P-loop containing nucleotide triphosphate hydrolases"/>
    <property type="match status" value="1"/>
</dbReference>
<dbReference type="RefSeq" id="WP_185693498.1">
    <property type="nucleotide sequence ID" value="NZ_JACHVA010000102.1"/>
</dbReference>
<keyword evidence="7" id="KW-1185">Reference proteome</keyword>
<comment type="similarity">
    <text evidence="3">Belongs to the MoxR family.</text>
</comment>
<dbReference type="InterPro" id="IPR041628">
    <property type="entry name" value="ChlI/MoxR_AAA_lid"/>
</dbReference>
<dbReference type="Gene3D" id="1.10.8.80">
    <property type="entry name" value="Magnesium chelatase subunit I, C-Terminal domain"/>
    <property type="match status" value="1"/>
</dbReference>
<proteinExistence type="inferred from homology"/>
<evidence type="ECO:0000259" key="5">
    <source>
        <dbReference type="Pfam" id="PF17863"/>
    </source>
</evidence>
<dbReference type="InterPro" id="IPR011703">
    <property type="entry name" value="ATPase_AAA-3"/>
</dbReference>
<evidence type="ECO:0000313" key="7">
    <source>
        <dbReference type="Proteomes" id="UP000525652"/>
    </source>
</evidence>
<dbReference type="Pfam" id="PF17863">
    <property type="entry name" value="AAA_lid_2"/>
    <property type="match status" value="1"/>
</dbReference>
<evidence type="ECO:0000256" key="2">
    <source>
        <dbReference type="ARBA" id="ARBA00022840"/>
    </source>
</evidence>
<feature type="domain" description="ATPase AAA-3" evidence="4">
    <location>
        <begin position="51"/>
        <end position="183"/>
    </location>
</feature>
<evidence type="ECO:0000256" key="1">
    <source>
        <dbReference type="ARBA" id="ARBA00022741"/>
    </source>
</evidence>
<dbReference type="PANTHER" id="PTHR42759:SF1">
    <property type="entry name" value="MAGNESIUM-CHELATASE SUBUNIT CHLD"/>
    <property type="match status" value="1"/>
</dbReference>
<dbReference type="Pfam" id="PF07726">
    <property type="entry name" value="AAA_3"/>
    <property type="match status" value="1"/>
</dbReference>
<gene>
    <name evidence="6" type="ORF">H5P30_13695</name>
</gene>
<dbReference type="FunFam" id="3.40.50.300:FF:000640">
    <property type="entry name" value="MoxR family ATPase"/>
    <property type="match status" value="1"/>
</dbReference>
<dbReference type="PANTHER" id="PTHR42759">
    <property type="entry name" value="MOXR FAMILY PROTEIN"/>
    <property type="match status" value="1"/>
</dbReference>
<keyword evidence="2" id="KW-0067">ATP-binding</keyword>
<dbReference type="AlphaFoldDB" id="A0A7X1AZJ9"/>
<organism evidence="6 7">
    <name type="scientific">Puniceicoccus vermicola</name>
    <dbReference type="NCBI Taxonomy" id="388746"/>
    <lineage>
        <taxon>Bacteria</taxon>
        <taxon>Pseudomonadati</taxon>
        <taxon>Verrucomicrobiota</taxon>
        <taxon>Opitutia</taxon>
        <taxon>Puniceicoccales</taxon>
        <taxon>Puniceicoccaceae</taxon>
        <taxon>Puniceicoccus</taxon>
    </lineage>
</organism>
<dbReference type="EMBL" id="JACHVA010000102">
    <property type="protein sequence ID" value="MBC2602832.1"/>
    <property type="molecule type" value="Genomic_DNA"/>
</dbReference>
<dbReference type="Proteomes" id="UP000525652">
    <property type="component" value="Unassembled WGS sequence"/>
</dbReference>